<accession>A0A0N9UUF9</accession>
<dbReference type="EMBL" id="CP012700">
    <property type="protein sequence ID" value="ALH79233.1"/>
    <property type="molecule type" value="Genomic_DNA"/>
</dbReference>
<protein>
    <submittedName>
        <fullName evidence="7">Uncharacterized protein</fullName>
    </submittedName>
</protein>
<evidence type="ECO:0000256" key="2">
    <source>
        <dbReference type="ARBA" id="ARBA00022692"/>
    </source>
</evidence>
<name>A0A0N9UUF9_SPHMC</name>
<evidence type="ECO:0000313" key="8">
    <source>
        <dbReference type="Proteomes" id="UP000058074"/>
    </source>
</evidence>
<dbReference type="AlphaFoldDB" id="A0A0N9UUF9"/>
<evidence type="ECO:0000256" key="6">
    <source>
        <dbReference type="SAM" id="Phobius"/>
    </source>
</evidence>
<keyword evidence="5 6" id="KW-0472">Membrane</keyword>
<feature type="transmembrane region" description="Helical" evidence="6">
    <location>
        <begin position="24"/>
        <end position="45"/>
    </location>
</feature>
<organism evidence="7 8">
    <name type="scientific">Sphingopyxis macrogoltabida</name>
    <name type="common">Sphingomonas macrogoltabidus</name>
    <dbReference type="NCBI Taxonomy" id="33050"/>
    <lineage>
        <taxon>Bacteria</taxon>
        <taxon>Pseudomonadati</taxon>
        <taxon>Pseudomonadota</taxon>
        <taxon>Alphaproteobacteria</taxon>
        <taxon>Sphingomonadales</taxon>
        <taxon>Sphingomonadaceae</taxon>
        <taxon>Sphingopyxis</taxon>
    </lineage>
</organism>
<dbReference type="PATRIC" id="fig|33050.5.peg.470"/>
<gene>
    <name evidence="7" type="ORF">AN936_02250</name>
</gene>
<evidence type="ECO:0000256" key="3">
    <source>
        <dbReference type="ARBA" id="ARBA00022824"/>
    </source>
</evidence>
<dbReference type="KEGG" id="smag:AN936_02250"/>
<dbReference type="Proteomes" id="UP000058074">
    <property type="component" value="Chromosome"/>
</dbReference>
<evidence type="ECO:0000256" key="5">
    <source>
        <dbReference type="ARBA" id="ARBA00023136"/>
    </source>
</evidence>
<sequence length="67" mass="7300">MLALMRVDVALIIGIIARSRHRHIIAITAITAIIAIIVPPSWPLFRRSPEACRSPGTVTAPRSGTSW</sequence>
<evidence type="ECO:0000313" key="7">
    <source>
        <dbReference type="EMBL" id="ALH79233.1"/>
    </source>
</evidence>
<dbReference type="GO" id="GO:0016020">
    <property type="term" value="C:membrane"/>
    <property type="evidence" value="ECO:0007669"/>
    <property type="project" value="InterPro"/>
</dbReference>
<keyword evidence="4 6" id="KW-1133">Transmembrane helix</keyword>
<proteinExistence type="predicted"/>
<keyword evidence="3" id="KW-0256">Endoplasmic reticulum</keyword>
<dbReference type="GO" id="GO:0006465">
    <property type="term" value="P:signal peptide processing"/>
    <property type="evidence" value="ECO:0007669"/>
    <property type="project" value="InterPro"/>
</dbReference>
<dbReference type="Pfam" id="PF06645">
    <property type="entry name" value="SPC12"/>
    <property type="match status" value="1"/>
</dbReference>
<reference evidence="7 8" key="1">
    <citation type="journal article" date="2015" name="Genome Announc.">
        <title>Complete Genome Sequence of Polypropylene Glycol- and Polyethylene Glycol-Degrading Sphingopyxis macrogoltabida Strain EY-1.</title>
        <authorList>
            <person name="Ohtsubo Y."/>
            <person name="Nagata Y."/>
            <person name="Numata M."/>
            <person name="Tsuchikane K."/>
            <person name="Hosoyama A."/>
            <person name="Yamazoe A."/>
            <person name="Tsuda M."/>
            <person name="Fujita N."/>
            <person name="Kawai F."/>
        </authorList>
    </citation>
    <scope>NUCLEOTIDE SEQUENCE [LARGE SCALE GENOMIC DNA]</scope>
    <source>
        <strain evidence="7 8">EY-1</strain>
    </source>
</reference>
<evidence type="ECO:0000256" key="1">
    <source>
        <dbReference type="ARBA" id="ARBA00004477"/>
    </source>
</evidence>
<dbReference type="InterPro" id="IPR009542">
    <property type="entry name" value="Spc1/SPCS1"/>
</dbReference>
<evidence type="ECO:0000256" key="4">
    <source>
        <dbReference type="ARBA" id="ARBA00022989"/>
    </source>
</evidence>
<keyword evidence="2 6" id="KW-0812">Transmembrane</keyword>
<comment type="subcellular location">
    <subcellularLocation>
        <location evidence="1">Endoplasmic reticulum membrane</location>
        <topology evidence="1">Multi-pass membrane protein</topology>
    </subcellularLocation>
</comment>